<keyword evidence="9 15" id="KW-0238">DNA-binding</keyword>
<evidence type="ECO:0000256" key="11">
    <source>
        <dbReference type="ARBA" id="ARBA00023239"/>
    </source>
</evidence>
<feature type="binding site" evidence="15">
    <location>
        <position position="154"/>
    </location>
    <ligand>
        <name>DNA</name>
        <dbReference type="ChEBI" id="CHEBI:16991"/>
    </ligand>
</feature>
<dbReference type="SMART" id="SM01232">
    <property type="entry name" value="H2TH"/>
    <property type="match status" value="1"/>
</dbReference>
<dbReference type="NCBIfam" id="NF002211">
    <property type="entry name" value="PRK01103.1"/>
    <property type="match status" value="1"/>
</dbReference>
<feature type="active site" description="Schiff-base intermediate with DNA" evidence="15">
    <location>
        <position position="2"/>
    </location>
</feature>
<organism evidence="18 19">
    <name type="scientific">Seinonella peptonophila</name>
    <dbReference type="NCBI Taxonomy" id="112248"/>
    <lineage>
        <taxon>Bacteria</taxon>
        <taxon>Bacillati</taxon>
        <taxon>Bacillota</taxon>
        <taxon>Bacilli</taxon>
        <taxon>Bacillales</taxon>
        <taxon>Thermoactinomycetaceae</taxon>
        <taxon>Seinonella</taxon>
    </lineage>
</organism>
<keyword evidence="6 15" id="KW-0863">Zinc-finger</keyword>
<dbReference type="Gene3D" id="1.10.8.50">
    <property type="match status" value="1"/>
</dbReference>
<dbReference type="PROSITE" id="PS01242">
    <property type="entry name" value="ZF_FPG_1"/>
    <property type="match status" value="1"/>
</dbReference>
<keyword evidence="5 15" id="KW-0227">DNA damage</keyword>
<sequence>MPELPEVETVRRTLEKLIVGRTISDVTVRLPRIVRQPSIDLFAKNLMGKTISRVDRRGKFLKLFCEPWVLISHLRMEGKYRVVKQGEPLDRHAHILFHFDDGEELRYYDVRQFGTMDLIPAGQENQLAPLDKLGIEPFDPGFTLDWFAKQMSQKRTRCKSLLLNQEFIVGLGNIYVDEALFSAGIHPERQAASLTLDELKRLYQSIIQTLSSALEAGGSSVRSYVNGAGEMGHFQVNLQVYGRKGEPCKRCGHSIERKVVAGRGTHICPKCQQILAPSVK</sequence>
<dbReference type="GO" id="GO:0034039">
    <property type="term" value="F:8-oxo-7,8-dihydroguanine DNA N-glycosylase activity"/>
    <property type="evidence" value="ECO:0007669"/>
    <property type="project" value="TreeGrafter"/>
</dbReference>
<dbReference type="InterPro" id="IPR020629">
    <property type="entry name" value="FPG_Glyclase"/>
</dbReference>
<dbReference type="GO" id="GO:0003690">
    <property type="term" value="F:double-stranded DNA binding"/>
    <property type="evidence" value="ECO:0007669"/>
    <property type="project" value="UniProtKB-ARBA"/>
</dbReference>
<feature type="active site" description="Proton donor" evidence="15">
    <location>
        <position position="3"/>
    </location>
</feature>
<dbReference type="NCBIfam" id="TIGR00577">
    <property type="entry name" value="fpg"/>
    <property type="match status" value="1"/>
</dbReference>
<dbReference type="InterPro" id="IPR015886">
    <property type="entry name" value="H2TH_FPG"/>
</dbReference>
<dbReference type="SMART" id="SM00898">
    <property type="entry name" value="Fapy_DNA_glyco"/>
    <property type="match status" value="1"/>
</dbReference>
<comment type="catalytic activity">
    <reaction evidence="1 15">
        <text>Hydrolysis of DNA containing ring-opened 7-methylguanine residues, releasing 2,6-diamino-4-hydroxy-5-(N-methyl)formamidopyrimidine.</text>
        <dbReference type="EC" id="3.2.2.23"/>
    </reaction>
</comment>
<gene>
    <name evidence="15" type="primary">mutM</name>
    <name evidence="15" type="synonym">fpg</name>
    <name evidence="18" type="ORF">SAMN05444392_10312</name>
</gene>
<dbReference type="SUPFAM" id="SSF46946">
    <property type="entry name" value="S13-like H2TH domain"/>
    <property type="match status" value="1"/>
</dbReference>
<evidence type="ECO:0000259" key="16">
    <source>
        <dbReference type="PROSITE" id="PS51066"/>
    </source>
</evidence>
<comment type="catalytic activity">
    <reaction evidence="14 15">
        <text>2'-deoxyribonucleotide-(2'-deoxyribose 5'-phosphate)-2'-deoxyribonucleotide-DNA = a 3'-end 2'-deoxyribonucleotide-(2,3-dehydro-2,3-deoxyribose 5'-phosphate)-DNA + a 5'-end 5'-phospho-2'-deoxyribonucleoside-DNA + H(+)</text>
        <dbReference type="Rhea" id="RHEA:66592"/>
        <dbReference type="Rhea" id="RHEA-COMP:13180"/>
        <dbReference type="Rhea" id="RHEA-COMP:16897"/>
        <dbReference type="Rhea" id="RHEA-COMP:17067"/>
        <dbReference type="ChEBI" id="CHEBI:15378"/>
        <dbReference type="ChEBI" id="CHEBI:136412"/>
        <dbReference type="ChEBI" id="CHEBI:157695"/>
        <dbReference type="ChEBI" id="CHEBI:167181"/>
        <dbReference type="EC" id="4.2.99.18"/>
    </reaction>
</comment>
<comment type="cofactor">
    <cofactor evidence="15">
        <name>Zn(2+)</name>
        <dbReference type="ChEBI" id="CHEBI:29105"/>
    </cofactor>
    <text evidence="15">Binds 1 zinc ion per subunit.</text>
</comment>
<evidence type="ECO:0000256" key="6">
    <source>
        <dbReference type="ARBA" id="ARBA00022771"/>
    </source>
</evidence>
<keyword evidence="12 15" id="KW-0511">Multifunctional enzyme</keyword>
<dbReference type="Pfam" id="PF01149">
    <property type="entry name" value="Fapy_DNA_glyco"/>
    <property type="match status" value="1"/>
</dbReference>
<dbReference type="Pfam" id="PF06827">
    <property type="entry name" value="zf-FPG_IleRS"/>
    <property type="match status" value="1"/>
</dbReference>
<evidence type="ECO:0000256" key="15">
    <source>
        <dbReference type="HAMAP-Rule" id="MF_00103"/>
    </source>
</evidence>
<protein>
    <recommendedName>
        <fullName evidence="15">Formamidopyrimidine-DNA glycosylase</fullName>
        <shortName evidence="15">Fapy-DNA glycosylase</shortName>
        <ecNumber evidence="15">3.2.2.23</ecNumber>
    </recommendedName>
    <alternativeName>
        <fullName evidence="15">DNA-(apurinic or apyrimidinic site) lyase MutM</fullName>
        <shortName evidence="15">AP lyase MutM</shortName>
        <ecNumber evidence="15">4.2.99.18</ecNumber>
    </alternativeName>
</protein>
<dbReference type="EC" id="3.2.2.23" evidence="15"/>
<evidence type="ECO:0000256" key="7">
    <source>
        <dbReference type="ARBA" id="ARBA00022801"/>
    </source>
</evidence>
<keyword evidence="19" id="KW-1185">Reference proteome</keyword>
<evidence type="ECO:0000256" key="8">
    <source>
        <dbReference type="ARBA" id="ARBA00022833"/>
    </source>
</evidence>
<comment type="similarity">
    <text evidence="2 15">Belongs to the FPG family.</text>
</comment>
<dbReference type="GO" id="GO:0140078">
    <property type="term" value="F:class I DNA-(apurinic or apyrimidinic site) endonuclease activity"/>
    <property type="evidence" value="ECO:0007669"/>
    <property type="project" value="UniProtKB-EC"/>
</dbReference>
<evidence type="ECO:0000256" key="12">
    <source>
        <dbReference type="ARBA" id="ARBA00023268"/>
    </source>
</evidence>
<keyword evidence="10 15" id="KW-0234">DNA repair</keyword>
<dbReference type="AlphaFoldDB" id="A0A1M4W3G3"/>
<feature type="binding site" evidence="15">
    <location>
        <position position="111"/>
    </location>
    <ligand>
        <name>DNA</name>
        <dbReference type="ChEBI" id="CHEBI:16991"/>
    </ligand>
</feature>
<evidence type="ECO:0000256" key="4">
    <source>
        <dbReference type="ARBA" id="ARBA00022723"/>
    </source>
</evidence>
<keyword evidence="11 15" id="KW-0456">Lyase</keyword>
<dbReference type="SUPFAM" id="SSF81624">
    <property type="entry name" value="N-terminal domain of MutM-like DNA repair proteins"/>
    <property type="match status" value="1"/>
</dbReference>
<dbReference type="Proteomes" id="UP000184476">
    <property type="component" value="Unassembled WGS sequence"/>
</dbReference>
<dbReference type="InterPro" id="IPR010663">
    <property type="entry name" value="Znf_FPG/IleRS"/>
</dbReference>
<dbReference type="FunFam" id="1.10.8.50:FF:000003">
    <property type="entry name" value="Formamidopyrimidine-DNA glycosylase"/>
    <property type="match status" value="1"/>
</dbReference>
<dbReference type="GO" id="GO:0008270">
    <property type="term" value="F:zinc ion binding"/>
    <property type="evidence" value="ECO:0007669"/>
    <property type="project" value="UniProtKB-UniRule"/>
</dbReference>
<feature type="binding site" evidence="15">
    <location>
        <position position="92"/>
    </location>
    <ligand>
        <name>DNA</name>
        <dbReference type="ChEBI" id="CHEBI:16991"/>
    </ligand>
</feature>
<evidence type="ECO:0000256" key="1">
    <source>
        <dbReference type="ARBA" id="ARBA00001668"/>
    </source>
</evidence>
<dbReference type="EC" id="4.2.99.18" evidence="15"/>
<proteinExistence type="inferred from homology"/>
<keyword evidence="13 15" id="KW-0326">Glycosidase</keyword>
<evidence type="ECO:0000313" key="19">
    <source>
        <dbReference type="Proteomes" id="UP000184476"/>
    </source>
</evidence>
<dbReference type="SUPFAM" id="SSF57716">
    <property type="entry name" value="Glucocorticoid receptor-like (DNA-binding domain)"/>
    <property type="match status" value="1"/>
</dbReference>
<keyword evidence="8 15" id="KW-0862">Zinc</keyword>
<accession>A0A1M4W3G3</accession>
<dbReference type="PANTHER" id="PTHR22993">
    <property type="entry name" value="FORMAMIDOPYRIMIDINE-DNA GLYCOSYLASE"/>
    <property type="match status" value="1"/>
</dbReference>
<keyword evidence="7 15" id="KW-0378">Hydrolase</keyword>
<dbReference type="InterPro" id="IPR000214">
    <property type="entry name" value="Znf_DNA_glyclase/AP_lyase"/>
</dbReference>
<evidence type="ECO:0000256" key="14">
    <source>
        <dbReference type="ARBA" id="ARBA00044632"/>
    </source>
</evidence>
<dbReference type="CDD" id="cd08966">
    <property type="entry name" value="EcFpg-like_N"/>
    <property type="match status" value="1"/>
</dbReference>
<reference evidence="18 19" key="1">
    <citation type="submission" date="2016-11" db="EMBL/GenBank/DDBJ databases">
        <authorList>
            <person name="Jaros S."/>
            <person name="Januszkiewicz K."/>
            <person name="Wedrychowicz H."/>
        </authorList>
    </citation>
    <scope>NUCLEOTIDE SEQUENCE [LARGE SCALE GENOMIC DNA]</scope>
    <source>
        <strain evidence="18 19">DSM 44666</strain>
    </source>
</reference>
<dbReference type="PROSITE" id="PS51068">
    <property type="entry name" value="FPG_CAT"/>
    <property type="match status" value="1"/>
</dbReference>
<dbReference type="GO" id="GO:0003684">
    <property type="term" value="F:damaged DNA binding"/>
    <property type="evidence" value="ECO:0007669"/>
    <property type="project" value="InterPro"/>
</dbReference>
<dbReference type="InterPro" id="IPR035937">
    <property type="entry name" value="FPG_N"/>
</dbReference>
<dbReference type="OrthoDB" id="9800855at2"/>
<comment type="function">
    <text evidence="15">Involved in base excision repair of DNA damaged by oxidation or by mutagenic agents. Acts as DNA glycosylase that recognizes and removes damaged bases. Has a preference for oxidized purines, such as 7,8-dihydro-8-oxoguanine (8-oxoG). Has AP (apurinic/apyrimidinic) lyase activity and introduces nicks in the DNA strand. Cleaves the DNA backbone by beta-delta elimination to generate a single-strand break at the site of the removed base with both 3'- and 5'-phosphates.</text>
</comment>
<evidence type="ECO:0000259" key="17">
    <source>
        <dbReference type="PROSITE" id="PS51068"/>
    </source>
</evidence>
<evidence type="ECO:0000256" key="5">
    <source>
        <dbReference type="ARBA" id="ARBA00022763"/>
    </source>
</evidence>
<dbReference type="Gene3D" id="3.20.190.10">
    <property type="entry name" value="MutM-like, N-terminal"/>
    <property type="match status" value="1"/>
</dbReference>
<dbReference type="InterPro" id="IPR012319">
    <property type="entry name" value="FPG_cat"/>
</dbReference>
<evidence type="ECO:0000256" key="3">
    <source>
        <dbReference type="ARBA" id="ARBA00011245"/>
    </source>
</evidence>
<evidence type="ECO:0000256" key="10">
    <source>
        <dbReference type="ARBA" id="ARBA00023204"/>
    </source>
</evidence>
<dbReference type="FunFam" id="3.20.190.10:FF:000001">
    <property type="entry name" value="Formamidopyrimidine-DNA glycosylase"/>
    <property type="match status" value="1"/>
</dbReference>
<keyword evidence="4 15" id="KW-0479">Metal-binding</keyword>
<name>A0A1M4W3G3_9BACL</name>
<dbReference type="GO" id="GO:0006284">
    <property type="term" value="P:base-excision repair"/>
    <property type="evidence" value="ECO:0007669"/>
    <property type="project" value="InterPro"/>
</dbReference>
<dbReference type="InterPro" id="IPR015887">
    <property type="entry name" value="DNA_glyclase_Znf_dom_DNA_BS"/>
</dbReference>
<dbReference type="PANTHER" id="PTHR22993:SF9">
    <property type="entry name" value="FORMAMIDOPYRIMIDINE-DNA GLYCOSYLASE"/>
    <property type="match status" value="1"/>
</dbReference>
<dbReference type="STRING" id="112248.SAMN05444392_10312"/>
<dbReference type="InterPro" id="IPR010979">
    <property type="entry name" value="Ribosomal_uS13-like_H2TH"/>
</dbReference>
<feature type="domain" description="Formamidopyrimidine-DNA glycosylase catalytic" evidence="17">
    <location>
        <begin position="2"/>
        <end position="114"/>
    </location>
</feature>
<dbReference type="EMBL" id="FQVL01000003">
    <property type="protein sequence ID" value="SHE75737.1"/>
    <property type="molecule type" value="Genomic_DNA"/>
</dbReference>
<dbReference type="PROSITE" id="PS51066">
    <property type="entry name" value="ZF_FPG_2"/>
    <property type="match status" value="1"/>
</dbReference>
<evidence type="ECO:0000256" key="13">
    <source>
        <dbReference type="ARBA" id="ARBA00023295"/>
    </source>
</evidence>
<evidence type="ECO:0000313" key="18">
    <source>
        <dbReference type="EMBL" id="SHE75737.1"/>
    </source>
</evidence>
<dbReference type="RefSeq" id="WP_073154123.1">
    <property type="nucleotide sequence ID" value="NZ_FQVL01000003.1"/>
</dbReference>
<feature type="active site" description="Proton donor; for beta-elimination activity" evidence="15">
    <location>
        <position position="59"/>
    </location>
</feature>
<evidence type="ECO:0000256" key="9">
    <source>
        <dbReference type="ARBA" id="ARBA00023125"/>
    </source>
</evidence>
<dbReference type="HAMAP" id="MF_00103">
    <property type="entry name" value="Fapy_DNA_glycosyl"/>
    <property type="match status" value="1"/>
</dbReference>
<dbReference type="Pfam" id="PF06831">
    <property type="entry name" value="H2TH"/>
    <property type="match status" value="1"/>
</dbReference>
<evidence type="ECO:0000256" key="2">
    <source>
        <dbReference type="ARBA" id="ARBA00009409"/>
    </source>
</evidence>
<comment type="subunit">
    <text evidence="3 15">Monomer.</text>
</comment>
<feature type="domain" description="FPG-type" evidence="16">
    <location>
        <begin position="239"/>
        <end position="273"/>
    </location>
</feature>
<feature type="active site" description="Proton donor; for delta-elimination activity" evidence="15">
    <location>
        <position position="263"/>
    </location>
</feature>